<evidence type="ECO:0000256" key="2">
    <source>
        <dbReference type="ARBA" id="ARBA00022801"/>
    </source>
</evidence>
<dbReference type="PANTHER" id="PTHR12649">
    <property type="entry name" value="PEPTIDYL-TRNA HYDROLASE 2"/>
    <property type="match status" value="1"/>
</dbReference>
<accession>A0A7S4GHR4</accession>
<dbReference type="EMBL" id="HBJA01141977">
    <property type="protein sequence ID" value="CAE0837491.1"/>
    <property type="molecule type" value="Transcribed_RNA"/>
</dbReference>
<keyword evidence="5" id="KW-0732">Signal</keyword>
<evidence type="ECO:0000256" key="1">
    <source>
        <dbReference type="ARBA" id="ARBA00013260"/>
    </source>
</evidence>
<organism evidence="6">
    <name type="scientific">Eutreptiella gymnastica</name>
    <dbReference type="NCBI Taxonomy" id="73025"/>
    <lineage>
        <taxon>Eukaryota</taxon>
        <taxon>Discoba</taxon>
        <taxon>Euglenozoa</taxon>
        <taxon>Euglenida</taxon>
        <taxon>Spirocuta</taxon>
        <taxon>Euglenophyceae</taxon>
        <taxon>Eutreptiales</taxon>
        <taxon>Eutreptiaceae</taxon>
        <taxon>Eutreptiella</taxon>
    </lineage>
</organism>
<dbReference type="SUPFAM" id="SSF102462">
    <property type="entry name" value="Peptidyl-tRNA hydrolase II"/>
    <property type="match status" value="1"/>
</dbReference>
<dbReference type="GO" id="GO:0005829">
    <property type="term" value="C:cytosol"/>
    <property type="evidence" value="ECO:0007669"/>
    <property type="project" value="TreeGrafter"/>
</dbReference>
<comment type="similarity">
    <text evidence="3">Belongs to the PTH2 family.</text>
</comment>
<dbReference type="GO" id="GO:0004045">
    <property type="term" value="F:peptidyl-tRNA hydrolase activity"/>
    <property type="evidence" value="ECO:0007669"/>
    <property type="project" value="UniProtKB-EC"/>
</dbReference>
<keyword evidence="2" id="KW-0378">Hydrolase</keyword>
<proteinExistence type="inferred from homology"/>
<dbReference type="InterPro" id="IPR023476">
    <property type="entry name" value="Pep_tRNA_hydro_II_dom_sf"/>
</dbReference>
<dbReference type="PANTHER" id="PTHR12649:SF11">
    <property type="entry name" value="PEPTIDYL-TRNA HYDROLASE 2, MITOCHONDRIAL"/>
    <property type="match status" value="1"/>
</dbReference>
<dbReference type="NCBIfam" id="TIGR00283">
    <property type="entry name" value="arch_pth2"/>
    <property type="match status" value="1"/>
</dbReference>
<evidence type="ECO:0000256" key="3">
    <source>
        <dbReference type="ARBA" id="ARBA00038050"/>
    </source>
</evidence>
<comment type="catalytic activity">
    <reaction evidence="4">
        <text>an N-acyl-L-alpha-aminoacyl-tRNA + H2O = an N-acyl-L-amino acid + a tRNA + H(+)</text>
        <dbReference type="Rhea" id="RHEA:54448"/>
        <dbReference type="Rhea" id="RHEA-COMP:10123"/>
        <dbReference type="Rhea" id="RHEA-COMP:13883"/>
        <dbReference type="ChEBI" id="CHEBI:15377"/>
        <dbReference type="ChEBI" id="CHEBI:15378"/>
        <dbReference type="ChEBI" id="CHEBI:59874"/>
        <dbReference type="ChEBI" id="CHEBI:78442"/>
        <dbReference type="ChEBI" id="CHEBI:138191"/>
        <dbReference type="EC" id="3.1.1.29"/>
    </reaction>
</comment>
<dbReference type="EC" id="3.1.1.29" evidence="1"/>
<feature type="chain" id="PRO_5031359477" description="peptidyl-tRNA hydrolase" evidence="5">
    <location>
        <begin position="18"/>
        <end position="165"/>
    </location>
</feature>
<dbReference type="AlphaFoldDB" id="A0A7S4GHR4"/>
<dbReference type="Gene3D" id="3.40.1490.10">
    <property type="entry name" value="Bit1"/>
    <property type="match status" value="1"/>
</dbReference>
<evidence type="ECO:0000256" key="4">
    <source>
        <dbReference type="ARBA" id="ARBA00048707"/>
    </source>
</evidence>
<sequence>MDFWSVCCGFFISMVGIATIQLRQRQVSVKKEGPLEIVELPIPKDVKMILVVRKDLKMGPGKQCAQCCHAGVGMYRLVATAGQRVLWQHWLKYWEMEGSNKVLLQASSEEELVEARKTARKLDLPCVLVADAGRTQIAAGSKTVLALGPAPTEMMDEIATHFSPL</sequence>
<dbReference type="Pfam" id="PF01981">
    <property type="entry name" value="PTH2"/>
    <property type="match status" value="1"/>
</dbReference>
<reference evidence="6" key="1">
    <citation type="submission" date="2021-01" db="EMBL/GenBank/DDBJ databases">
        <authorList>
            <person name="Corre E."/>
            <person name="Pelletier E."/>
            <person name="Niang G."/>
            <person name="Scheremetjew M."/>
            <person name="Finn R."/>
            <person name="Kale V."/>
            <person name="Holt S."/>
            <person name="Cochrane G."/>
            <person name="Meng A."/>
            <person name="Brown T."/>
            <person name="Cohen L."/>
        </authorList>
    </citation>
    <scope>NUCLEOTIDE SEQUENCE</scope>
    <source>
        <strain evidence="6">CCMP1594</strain>
    </source>
</reference>
<dbReference type="InterPro" id="IPR002833">
    <property type="entry name" value="PTH2"/>
</dbReference>
<evidence type="ECO:0000256" key="5">
    <source>
        <dbReference type="SAM" id="SignalP"/>
    </source>
</evidence>
<gene>
    <name evidence="6" type="ORF">EGYM00163_LOCUS48863</name>
</gene>
<dbReference type="FunFam" id="3.40.1490.10:FF:000001">
    <property type="entry name" value="Peptidyl-tRNA hydrolase 2"/>
    <property type="match status" value="1"/>
</dbReference>
<name>A0A7S4GHR4_9EUGL</name>
<protein>
    <recommendedName>
        <fullName evidence="1">peptidyl-tRNA hydrolase</fullName>
        <ecNumber evidence="1">3.1.1.29</ecNumber>
    </recommendedName>
</protein>
<feature type="signal peptide" evidence="5">
    <location>
        <begin position="1"/>
        <end position="17"/>
    </location>
</feature>
<evidence type="ECO:0000313" key="6">
    <source>
        <dbReference type="EMBL" id="CAE0837491.1"/>
    </source>
</evidence>